<dbReference type="PANTHER" id="PTHR45947:SF3">
    <property type="entry name" value="SULFOQUINOVOSYL TRANSFERASE SQD2"/>
    <property type="match status" value="1"/>
</dbReference>
<dbReference type="EMBL" id="CP014134">
    <property type="protein sequence ID" value="AVH27247.1"/>
    <property type="molecule type" value="Genomic_DNA"/>
</dbReference>
<dbReference type="PANTHER" id="PTHR45947">
    <property type="entry name" value="SULFOQUINOVOSYL TRANSFERASE SQD2"/>
    <property type="match status" value="1"/>
</dbReference>
<sequence>MSVIAFLSEPYSKTNDGFVSQKASVNFIKSCFDDDVIVAGRLVKGGVESPSAYVSQDLFEELPNYDSIVDFFVKAIKDPFFIKKYIKRCFNILDKYPEADIWVRNPSIGCLIFSYCALKRNRKLYNHMCANAMRAWDGPKYTGFLKVIAYVFSRVLKSLVVSVVKDSRVVNLCTGDELYSFCKSLNANSYMLIDSNIKSINDKPIENNIKVFKFVFVGRVQEDKGIVELLTAFCKLQGPFCLEVIGDGPLRLELQERFDLPNIDFVGQVQNDKLSSYFKEANALIVPSKNRYEGFPRVILEAWSNTVPVIASEVGGVKAFVEDDYNGYLFDISNSNQLYHAMKRISDSNNYKRIMENCRNMHEITLEEYWVNKFKNIRKLQK</sequence>
<evidence type="ECO:0000313" key="3">
    <source>
        <dbReference type="Proteomes" id="UP000237665"/>
    </source>
</evidence>
<protein>
    <recommendedName>
        <fullName evidence="1">Glycosyl transferase family 1 domain-containing protein</fullName>
    </recommendedName>
</protein>
<gene>
    <name evidence="2" type="ORF">AL468_08535</name>
</gene>
<dbReference type="Pfam" id="PF00534">
    <property type="entry name" value="Glycos_transf_1"/>
    <property type="match status" value="1"/>
</dbReference>
<evidence type="ECO:0000259" key="1">
    <source>
        <dbReference type="Pfam" id="PF00534"/>
    </source>
</evidence>
<feature type="domain" description="Glycosyl transferase family 1" evidence="1">
    <location>
        <begin position="207"/>
        <end position="357"/>
    </location>
</feature>
<evidence type="ECO:0000313" key="2">
    <source>
        <dbReference type="EMBL" id="AVH27247.1"/>
    </source>
</evidence>
<dbReference type="RefSeq" id="WP_025625836.1">
    <property type="nucleotide sequence ID" value="NZ_CP014134.1"/>
</dbReference>
<reference evidence="3" key="1">
    <citation type="submission" date="2017-12" db="EMBL/GenBank/DDBJ databases">
        <title>FDA dAtabase for Regulatory Grade micrObial Sequences (FDA-ARGOS): Supporting development and validation of Infectious Disease Dx tests.</title>
        <authorList>
            <person name="Hoffmann M."/>
            <person name="Allard M."/>
            <person name="Evans P."/>
            <person name="Brown E."/>
            <person name="Tallon L.J."/>
            <person name="Sadzewicz L."/>
            <person name="Sengamalay N."/>
            <person name="Ott S."/>
            <person name="Godinez A."/>
            <person name="Nagaraj S."/>
            <person name="Vavikolanu K."/>
            <person name="Aluvathingal J."/>
            <person name="Nadendla S."/>
            <person name="Hobson J."/>
            <person name="Sichtig H."/>
        </authorList>
    </citation>
    <scope>NUCLEOTIDE SEQUENCE [LARGE SCALE GENOMIC DNA]</scope>
    <source>
        <strain evidence="3">LMG 3418</strain>
    </source>
</reference>
<dbReference type="Gene3D" id="3.40.50.2000">
    <property type="entry name" value="Glycogen Phosphorylase B"/>
    <property type="match status" value="2"/>
</dbReference>
<dbReference type="CDD" id="cd03801">
    <property type="entry name" value="GT4_PimA-like"/>
    <property type="match status" value="1"/>
</dbReference>
<name>A0ABN5HJH4_9VIBR</name>
<organism evidence="2 3">
    <name type="scientific">Vibrio diabolicus</name>
    <dbReference type="NCBI Taxonomy" id="50719"/>
    <lineage>
        <taxon>Bacteria</taxon>
        <taxon>Pseudomonadati</taxon>
        <taxon>Pseudomonadota</taxon>
        <taxon>Gammaproteobacteria</taxon>
        <taxon>Vibrionales</taxon>
        <taxon>Vibrionaceae</taxon>
        <taxon>Vibrio</taxon>
        <taxon>Vibrio diabolicus subgroup</taxon>
    </lineage>
</organism>
<accession>A0ABN5HJH4</accession>
<dbReference type="SUPFAM" id="SSF53756">
    <property type="entry name" value="UDP-Glycosyltransferase/glycogen phosphorylase"/>
    <property type="match status" value="1"/>
</dbReference>
<dbReference type="InterPro" id="IPR001296">
    <property type="entry name" value="Glyco_trans_1"/>
</dbReference>
<dbReference type="InterPro" id="IPR050194">
    <property type="entry name" value="Glycosyltransferase_grp1"/>
</dbReference>
<dbReference type="Proteomes" id="UP000237665">
    <property type="component" value="Chromosome 1"/>
</dbReference>
<proteinExistence type="predicted"/>
<keyword evidence="3" id="KW-1185">Reference proteome</keyword>